<sequence length="412" mass="44476">MSPHVGEVHRAEFGRVVAALAGRFGDLDLAEDCAQEAFVEAVRRWPVEGTPPNPGGWLTVVARNKALDRLRRESTRQARHEEADMLHQQHEADPGARVTSVTDERLRLIFTCCHPALAPEARVALTLRLLGGLTVPEVADAFLVPERTMAQRITRAKRKIGAANIPYRVPRDAELPERLAAVLAVVYLVFTEGHLPGSGGAEQRADLTAEALRLGRLLRDLMPDEPEVAGLLALMLLTDSRRDARFVGGVLVPLAEQDRARWDRAAIAEGHALVRECLRRGRPGHYQLLAAVNAVHTDAARAEDTDWSQVLALYDLMLAATPTPVVALNRAVAVAEVSGPAAGLAEVDGLGDALVGYHALHATRADLLRRLGRPAEALDAYDRALALATNPGERAFLQGRRATVATAAASAQ</sequence>
<dbReference type="SUPFAM" id="SSF88659">
    <property type="entry name" value="Sigma3 and sigma4 domains of RNA polymerase sigma factors"/>
    <property type="match status" value="1"/>
</dbReference>
<dbReference type="GO" id="GO:0003677">
    <property type="term" value="F:DNA binding"/>
    <property type="evidence" value="ECO:0007669"/>
    <property type="project" value="InterPro"/>
</dbReference>
<keyword evidence="9" id="KW-1185">Reference proteome</keyword>
<evidence type="ECO:0000313" key="9">
    <source>
        <dbReference type="Proteomes" id="UP000287866"/>
    </source>
</evidence>
<evidence type="ECO:0000259" key="5">
    <source>
        <dbReference type="Pfam" id="PF04542"/>
    </source>
</evidence>
<dbReference type="Pfam" id="PF08281">
    <property type="entry name" value="Sigma70_r4_2"/>
    <property type="match status" value="1"/>
</dbReference>
<keyword evidence="3" id="KW-0731">Sigma factor</keyword>
<organism evidence="8 9">
    <name type="scientific">Phycicoccus flavus</name>
    <dbReference type="NCBI Taxonomy" id="2502783"/>
    <lineage>
        <taxon>Bacteria</taxon>
        <taxon>Bacillati</taxon>
        <taxon>Actinomycetota</taxon>
        <taxon>Actinomycetes</taxon>
        <taxon>Micrococcales</taxon>
        <taxon>Intrasporangiaceae</taxon>
        <taxon>Phycicoccus</taxon>
    </lineage>
</organism>
<dbReference type="Pfam" id="PF20239">
    <property type="entry name" value="DUF6596"/>
    <property type="match status" value="1"/>
</dbReference>
<dbReference type="GO" id="GO:0016987">
    <property type="term" value="F:sigma factor activity"/>
    <property type="evidence" value="ECO:0007669"/>
    <property type="project" value="UniProtKB-KW"/>
</dbReference>
<keyword evidence="2" id="KW-0805">Transcription regulation</keyword>
<dbReference type="InterPro" id="IPR013249">
    <property type="entry name" value="RNA_pol_sigma70_r4_t2"/>
</dbReference>
<proteinExistence type="inferred from homology"/>
<evidence type="ECO:0000256" key="2">
    <source>
        <dbReference type="ARBA" id="ARBA00023015"/>
    </source>
</evidence>
<feature type="domain" description="DUF6596" evidence="7">
    <location>
        <begin position="178"/>
        <end position="276"/>
    </location>
</feature>
<dbReference type="RefSeq" id="WP_165566728.1">
    <property type="nucleotide sequence ID" value="NZ_SAYU02000048.1"/>
</dbReference>
<dbReference type="InterPro" id="IPR014284">
    <property type="entry name" value="RNA_pol_sigma-70_dom"/>
</dbReference>
<reference evidence="8" key="1">
    <citation type="submission" date="2020-03" db="EMBL/GenBank/DDBJ databases">
        <title>Phycicoccus flavus sp. nov., a novel endophytic actinobacterium isolated from branch of Kandelia candel.</title>
        <authorList>
            <person name="Tuo L."/>
        </authorList>
    </citation>
    <scope>NUCLEOTIDE SEQUENCE</scope>
    <source>
        <strain evidence="8">CMS6Z-2</strain>
    </source>
</reference>
<dbReference type="EMBL" id="SAYU02000048">
    <property type="protein sequence ID" value="NHA69146.1"/>
    <property type="molecule type" value="Genomic_DNA"/>
</dbReference>
<evidence type="ECO:0000256" key="4">
    <source>
        <dbReference type="ARBA" id="ARBA00023163"/>
    </source>
</evidence>
<protein>
    <submittedName>
        <fullName evidence="8">Sigma-70 family RNA polymerase sigma factor</fullName>
    </submittedName>
</protein>
<comment type="caution">
    <text evidence="8">The sequence shown here is derived from an EMBL/GenBank/DDBJ whole genome shotgun (WGS) entry which is preliminary data.</text>
</comment>
<evidence type="ECO:0000313" key="8">
    <source>
        <dbReference type="EMBL" id="NHA69146.1"/>
    </source>
</evidence>
<dbReference type="Proteomes" id="UP000287866">
    <property type="component" value="Unassembled WGS sequence"/>
</dbReference>
<dbReference type="InterPro" id="IPR013325">
    <property type="entry name" value="RNA_pol_sigma_r2"/>
</dbReference>
<evidence type="ECO:0000256" key="3">
    <source>
        <dbReference type="ARBA" id="ARBA00023082"/>
    </source>
</evidence>
<dbReference type="SUPFAM" id="SSF88946">
    <property type="entry name" value="Sigma2 domain of RNA polymerase sigma factors"/>
    <property type="match status" value="1"/>
</dbReference>
<dbReference type="InterPro" id="IPR046531">
    <property type="entry name" value="DUF6596"/>
</dbReference>
<dbReference type="InterPro" id="IPR013324">
    <property type="entry name" value="RNA_pol_sigma_r3/r4-like"/>
</dbReference>
<gene>
    <name evidence="8" type="ORF">EPD83_013960</name>
</gene>
<dbReference type="Gene3D" id="1.10.10.10">
    <property type="entry name" value="Winged helix-like DNA-binding domain superfamily/Winged helix DNA-binding domain"/>
    <property type="match status" value="1"/>
</dbReference>
<dbReference type="PANTHER" id="PTHR47756">
    <property type="entry name" value="BLL6612 PROTEIN-RELATED"/>
    <property type="match status" value="1"/>
</dbReference>
<keyword evidence="4" id="KW-0804">Transcription</keyword>
<evidence type="ECO:0000256" key="1">
    <source>
        <dbReference type="ARBA" id="ARBA00010641"/>
    </source>
</evidence>
<dbReference type="NCBIfam" id="TIGR02937">
    <property type="entry name" value="sigma70-ECF"/>
    <property type="match status" value="1"/>
</dbReference>
<dbReference type="InterPro" id="IPR036388">
    <property type="entry name" value="WH-like_DNA-bd_sf"/>
</dbReference>
<dbReference type="Gene3D" id="1.10.1740.10">
    <property type="match status" value="1"/>
</dbReference>
<evidence type="ECO:0000259" key="7">
    <source>
        <dbReference type="Pfam" id="PF20239"/>
    </source>
</evidence>
<name>A0A8T6R5J7_9MICO</name>
<feature type="domain" description="RNA polymerase sigma-70 region 2" evidence="5">
    <location>
        <begin position="15"/>
        <end position="74"/>
    </location>
</feature>
<dbReference type="AlphaFoldDB" id="A0A8T6R5J7"/>
<dbReference type="InterPro" id="IPR007627">
    <property type="entry name" value="RNA_pol_sigma70_r2"/>
</dbReference>
<dbReference type="PANTHER" id="PTHR47756:SF2">
    <property type="entry name" value="BLL6612 PROTEIN"/>
    <property type="match status" value="1"/>
</dbReference>
<dbReference type="GO" id="GO:0006352">
    <property type="term" value="P:DNA-templated transcription initiation"/>
    <property type="evidence" value="ECO:0007669"/>
    <property type="project" value="InterPro"/>
</dbReference>
<feature type="domain" description="RNA polymerase sigma factor 70 region 4 type 2" evidence="6">
    <location>
        <begin position="109"/>
        <end position="160"/>
    </location>
</feature>
<accession>A0A8T6R5J7</accession>
<evidence type="ECO:0000259" key="6">
    <source>
        <dbReference type="Pfam" id="PF08281"/>
    </source>
</evidence>
<dbReference type="Pfam" id="PF04542">
    <property type="entry name" value="Sigma70_r2"/>
    <property type="match status" value="1"/>
</dbReference>
<comment type="similarity">
    <text evidence="1">Belongs to the sigma-70 factor family. ECF subfamily.</text>
</comment>